<sequence>MSTRTFAGIAAAALVVSASGTAVANAAPASEGDQPKCISIKDKETQVAAAKAALEAAKTRLAATEAKLPELQKALADAQAKLADAVKADLGAGNKVAAAEKAVASAKEALTQAKAAYDKAVAAEKAAQELYDKYMKVLALEAKGKTAETNFQKADAAKKVADEAYIKYRAAEDAEIAENETYDKYQKALAAEKAAKEAYDAYMAYVNEADSLAKTVENAQAKYDTALKLETAVQESRDKYEKFKAAWSAFHAAKGEYEKLWQNYELTGDALAARRAEVYKLQKAAEALGSEGQEGQLFAALSDAEAKLRSNWQGHSWDLRKELDVAKAAKAKFPARNDLYEKMKETNAASIKAGDSDVLLKELARLAKISNAAGDSEDLEKEFDDLKKLSDLAGDPDKFFAELKAINEELRQLGGKTSEELSSMLREANGASIEAGDANVLADSVEKAKKALAKAEEDLSPTKAERAEVALKLEAARNAADDAARELTDLEKAIAGAKSDFEAKSVAYEVASGLKECAPIVPPAPVEPTPAPQPEPAPAPQPEPAPAPQPEPAPAPQPEPAPAPQPEPAPSDKVIAQKPAEGKKLANTGATTDSSIAVAMASILGGLGLVAAARHTPRHRRGL</sequence>
<evidence type="ECO:0000313" key="5">
    <source>
        <dbReference type="Proteomes" id="UP000595053"/>
    </source>
</evidence>
<evidence type="ECO:0000313" key="4">
    <source>
        <dbReference type="EMBL" id="QOR46198.1"/>
    </source>
</evidence>
<evidence type="ECO:0000256" key="1">
    <source>
        <dbReference type="SAM" id="Coils"/>
    </source>
</evidence>
<name>A0A7M1QW85_9ACTO</name>
<evidence type="ECO:0008006" key="6">
    <source>
        <dbReference type="Google" id="ProtNLM"/>
    </source>
</evidence>
<accession>A0A7M1QW85</accession>
<dbReference type="PANTHER" id="PTHR48148:SF3">
    <property type="entry name" value="KERATINOCYTE PROLINE-RICH PROTEIN"/>
    <property type="match status" value="1"/>
</dbReference>
<proteinExistence type="predicted"/>
<reference evidence="4 5" key="1">
    <citation type="submission" date="2020-10" db="EMBL/GenBank/DDBJ databases">
        <title>Trueperella pecoris sp. nov. isolated from bovine and porcine specimens.</title>
        <authorList>
            <person name="Schoenecker L."/>
            <person name="Schnydrig P."/>
            <person name="Brodard I."/>
            <person name="Thomann A."/>
            <person name="Hemphill A."/>
            <person name="Rodriguez-Campos S."/>
            <person name="Perreten V."/>
            <person name="Jores J."/>
            <person name="Kittl S."/>
        </authorList>
    </citation>
    <scope>NUCLEOTIDE SEQUENCE [LARGE SCALE GENOMIC DNA]</scope>
    <source>
        <strain evidence="4 5">15A0121</strain>
    </source>
</reference>
<feature type="chain" id="PRO_5039279853" description="Gram-positive cocci surface proteins LPxTG domain-containing protein" evidence="3">
    <location>
        <begin position="27"/>
        <end position="623"/>
    </location>
</feature>
<dbReference type="PANTHER" id="PTHR48148">
    <property type="entry name" value="KERATINOCYTE PROLINE-RICH PROTEIN"/>
    <property type="match status" value="1"/>
</dbReference>
<feature type="region of interest" description="Disordered" evidence="2">
    <location>
        <begin position="521"/>
        <end position="593"/>
    </location>
</feature>
<keyword evidence="5" id="KW-1185">Reference proteome</keyword>
<dbReference type="AlphaFoldDB" id="A0A7M1QW85"/>
<dbReference type="EMBL" id="CP063213">
    <property type="protein sequence ID" value="QOR46198.1"/>
    <property type="molecule type" value="Genomic_DNA"/>
</dbReference>
<dbReference type="Proteomes" id="UP000595053">
    <property type="component" value="Chromosome"/>
</dbReference>
<dbReference type="RefSeq" id="WP_197551534.1">
    <property type="nucleotide sequence ID" value="NZ_CP063213.1"/>
</dbReference>
<feature type="coiled-coil region" evidence="1">
    <location>
        <begin position="438"/>
        <end position="500"/>
    </location>
</feature>
<organism evidence="4 5">
    <name type="scientific">Trueperella pecoris</name>
    <dbReference type="NCBI Taxonomy" id="2733571"/>
    <lineage>
        <taxon>Bacteria</taxon>
        <taxon>Bacillati</taxon>
        <taxon>Actinomycetota</taxon>
        <taxon>Actinomycetes</taxon>
        <taxon>Actinomycetales</taxon>
        <taxon>Actinomycetaceae</taxon>
        <taxon>Trueperella</taxon>
    </lineage>
</organism>
<feature type="coiled-coil region" evidence="1">
    <location>
        <begin position="40"/>
        <end position="116"/>
    </location>
</feature>
<feature type="signal peptide" evidence="3">
    <location>
        <begin position="1"/>
        <end position="26"/>
    </location>
</feature>
<evidence type="ECO:0000256" key="3">
    <source>
        <dbReference type="SAM" id="SignalP"/>
    </source>
</evidence>
<protein>
    <recommendedName>
        <fullName evidence="6">Gram-positive cocci surface proteins LPxTG domain-containing protein</fullName>
    </recommendedName>
</protein>
<evidence type="ECO:0000256" key="2">
    <source>
        <dbReference type="SAM" id="MobiDB-lite"/>
    </source>
</evidence>
<keyword evidence="3" id="KW-0732">Signal</keyword>
<feature type="compositionally biased region" description="Pro residues" evidence="2">
    <location>
        <begin position="521"/>
        <end position="569"/>
    </location>
</feature>
<gene>
    <name evidence="4" type="ORF">INS88_03040</name>
</gene>
<keyword evidence="1" id="KW-0175">Coiled coil</keyword>